<dbReference type="Proteomes" id="UP001209878">
    <property type="component" value="Unassembled WGS sequence"/>
</dbReference>
<evidence type="ECO:0000313" key="8">
    <source>
        <dbReference type="Proteomes" id="UP001209878"/>
    </source>
</evidence>
<protein>
    <recommendedName>
        <fullName evidence="6">G-protein coupled receptors family 1 profile domain-containing protein</fullName>
    </recommendedName>
</protein>
<gene>
    <name evidence="7" type="ORF">NP493_6g02060</name>
</gene>
<dbReference type="Gene3D" id="1.20.1070.10">
    <property type="entry name" value="Rhodopsin 7-helix transmembrane proteins"/>
    <property type="match status" value="1"/>
</dbReference>
<accession>A0AAD9PFZ2</accession>
<keyword evidence="3 5" id="KW-1133">Transmembrane helix</keyword>
<evidence type="ECO:0000256" key="3">
    <source>
        <dbReference type="ARBA" id="ARBA00022989"/>
    </source>
</evidence>
<feature type="domain" description="G-protein coupled receptors family 1 profile" evidence="6">
    <location>
        <begin position="1"/>
        <end position="96"/>
    </location>
</feature>
<comment type="subcellular location">
    <subcellularLocation>
        <location evidence="1">Membrane</location>
    </subcellularLocation>
</comment>
<comment type="caution">
    <text evidence="7">The sequence shown here is derived from an EMBL/GenBank/DDBJ whole genome shotgun (WGS) entry which is preliminary data.</text>
</comment>
<evidence type="ECO:0000256" key="5">
    <source>
        <dbReference type="SAM" id="Phobius"/>
    </source>
</evidence>
<evidence type="ECO:0000259" key="6">
    <source>
        <dbReference type="PROSITE" id="PS50262"/>
    </source>
</evidence>
<keyword evidence="8" id="KW-1185">Reference proteome</keyword>
<proteinExistence type="predicted"/>
<evidence type="ECO:0000256" key="2">
    <source>
        <dbReference type="ARBA" id="ARBA00022692"/>
    </source>
</evidence>
<reference evidence="7" key="1">
    <citation type="journal article" date="2023" name="Mol. Biol. Evol.">
        <title>Third-Generation Sequencing Reveals the Adaptive Role of the Epigenome in Three Deep-Sea Polychaetes.</title>
        <authorList>
            <person name="Perez M."/>
            <person name="Aroh O."/>
            <person name="Sun Y."/>
            <person name="Lan Y."/>
            <person name="Juniper S.K."/>
            <person name="Young C.R."/>
            <person name="Angers B."/>
            <person name="Qian P.Y."/>
        </authorList>
    </citation>
    <scope>NUCLEOTIDE SEQUENCE</scope>
    <source>
        <strain evidence="7">R07B-5</strain>
    </source>
</reference>
<evidence type="ECO:0000313" key="7">
    <source>
        <dbReference type="EMBL" id="KAK2193881.1"/>
    </source>
</evidence>
<dbReference type="GO" id="GO:0016020">
    <property type="term" value="C:membrane"/>
    <property type="evidence" value="ECO:0007669"/>
    <property type="project" value="UniProtKB-SubCell"/>
</dbReference>
<dbReference type="AlphaFoldDB" id="A0AAD9PFZ2"/>
<sequence length="159" mass="17894">MHVVMLAQCFKIYFEIGLLRKRLSQFRFREDIQSEWRAFITTAALLTTMVAFFLPYSVVYVVSINHISSASLQSGALIYYMNLLPYLKFLSDPVIYGMRTVEVREGCFRLLARCPCEVRGGSSAGRSGSTSEFQLGVSSAQHADNHSGARRITYDVTSV</sequence>
<evidence type="ECO:0000256" key="4">
    <source>
        <dbReference type="ARBA" id="ARBA00023136"/>
    </source>
</evidence>
<evidence type="ECO:0000256" key="1">
    <source>
        <dbReference type="ARBA" id="ARBA00004370"/>
    </source>
</evidence>
<organism evidence="7 8">
    <name type="scientific">Ridgeia piscesae</name>
    <name type="common">Tubeworm</name>
    <dbReference type="NCBI Taxonomy" id="27915"/>
    <lineage>
        <taxon>Eukaryota</taxon>
        <taxon>Metazoa</taxon>
        <taxon>Spiralia</taxon>
        <taxon>Lophotrochozoa</taxon>
        <taxon>Annelida</taxon>
        <taxon>Polychaeta</taxon>
        <taxon>Sedentaria</taxon>
        <taxon>Canalipalpata</taxon>
        <taxon>Sabellida</taxon>
        <taxon>Siboglinidae</taxon>
        <taxon>Ridgeia</taxon>
    </lineage>
</organism>
<dbReference type="InterPro" id="IPR017452">
    <property type="entry name" value="GPCR_Rhodpsn_7TM"/>
</dbReference>
<feature type="transmembrane region" description="Helical" evidence="5">
    <location>
        <begin position="36"/>
        <end position="54"/>
    </location>
</feature>
<name>A0AAD9PFZ2_RIDPI</name>
<dbReference type="EMBL" id="JAODUO010000005">
    <property type="protein sequence ID" value="KAK2193881.1"/>
    <property type="molecule type" value="Genomic_DNA"/>
</dbReference>
<dbReference type="PROSITE" id="PS50262">
    <property type="entry name" value="G_PROTEIN_RECEP_F1_2"/>
    <property type="match status" value="1"/>
</dbReference>
<dbReference type="SUPFAM" id="SSF81321">
    <property type="entry name" value="Family A G protein-coupled receptor-like"/>
    <property type="match status" value="1"/>
</dbReference>
<keyword evidence="2 5" id="KW-0812">Transmembrane</keyword>
<keyword evidence="4 5" id="KW-0472">Membrane</keyword>